<feature type="compositionally biased region" description="Polar residues" evidence="1">
    <location>
        <begin position="633"/>
        <end position="644"/>
    </location>
</feature>
<dbReference type="Pfam" id="PF22799">
    <property type="entry name" value="PIR1-like_C"/>
    <property type="match status" value="1"/>
</dbReference>
<feature type="domain" description="Cell wall mannoprotein PIR1-like C-terminal" evidence="3">
    <location>
        <begin position="583"/>
        <end position="636"/>
    </location>
</feature>
<name>A0A8H4W7M0_9HELO</name>
<evidence type="ECO:0000259" key="3">
    <source>
        <dbReference type="Pfam" id="PF22799"/>
    </source>
</evidence>
<reference evidence="4 5" key="1">
    <citation type="submission" date="2020-03" db="EMBL/GenBank/DDBJ databases">
        <title>Draft Genome Sequence of Cudoniella acicularis.</title>
        <authorList>
            <person name="Buettner E."/>
            <person name="Kellner H."/>
        </authorList>
    </citation>
    <scope>NUCLEOTIDE SEQUENCE [LARGE SCALE GENOMIC DNA]</scope>
    <source>
        <strain evidence="4 5">DSM 108380</strain>
    </source>
</reference>
<dbReference type="Proteomes" id="UP000566819">
    <property type="component" value="Unassembled WGS sequence"/>
</dbReference>
<dbReference type="InterPro" id="IPR010730">
    <property type="entry name" value="HET"/>
</dbReference>
<dbReference type="Pfam" id="PF06985">
    <property type="entry name" value="HET"/>
    <property type="match status" value="1"/>
</dbReference>
<sequence>MRLLDVSTLEFADFVGDKIPPYTILSHRWGDSEVSFRDMREGRGPSMKTGSAKVQGCCRQAALDGYKYTVSNCDILTSPPSRRLWIDSCCIDKSSSAELSEAINSMFRWYKNAHICYVYLSDVSPGPEESHAEPGSAFRRSQWFTRGWTLQELIAPDDLLFFDQEWNEFGSKISLVNVLEDVTRIRHLFRPFNACVAQRMFWASKRQTTRPEDLAYCLMGLFNISMPILYGEGAEKSFLRLQSEIISTSDDRSIFAWLDPDATETGLLAESVMAFAQSGDVMVKESPGRVLTRPNFYLMANKGIQLEVRFDPEFPSEIIFPLECYSRNNDRYLALHLVAQLESSFKPFLQTYKRILYHRFYFMTQVDHRRFTSNSMVNKVVFVPQGSTRVELGKPFVLTHLLIHLSDLLKFKFSIQALESQGPIPFVPDITVSIVRHAIILFTPKDGSDPFYLRVFNDVTRNLQMSFQKGPYHDSAAEFIKALNPRGYSPIDRVQIQLQSGAIMTARKFGIMSRSRLSIKPIFFPALSLAAVTTALIARDAPCCFHLSASGAVTGTLGQLDDGQNRVNGPLAPAEYCISGTSITDANGRGCILTPPTSQFQCDVGATPTSGFTVGCDGTLSYIGGGEFYECQTGDQQTSTSPQAEPTAAKSL</sequence>
<dbReference type="AlphaFoldDB" id="A0A8H4W7M0"/>
<evidence type="ECO:0000259" key="2">
    <source>
        <dbReference type="Pfam" id="PF06985"/>
    </source>
</evidence>
<comment type="caution">
    <text evidence="4">The sequence shown here is derived from an EMBL/GenBank/DDBJ whole genome shotgun (WGS) entry which is preliminary data.</text>
</comment>
<dbReference type="InterPro" id="IPR054508">
    <property type="entry name" value="PIR1-like_C"/>
</dbReference>
<evidence type="ECO:0008006" key="6">
    <source>
        <dbReference type="Google" id="ProtNLM"/>
    </source>
</evidence>
<keyword evidence="5" id="KW-1185">Reference proteome</keyword>
<evidence type="ECO:0000313" key="5">
    <source>
        <dbReference type="Proteomes" id="UP000566819"/>
    </source>
</evidence>
<accession>A0A8H4W7M0</accession>
<feature type="region of interest" description="Disordered" evidence="1">
    <location>
        <begin position="633"/>
        <end position="652"/>
    </location>
</feature>
<dbReference type="OrthoDB" id="674604at2759"/>
<dbReference type="PANTHER" id="PTHR10622">
    <property type="entry name" value="HET DOMAIN-CONTAINING PROTEIN"/>
    <property type="match status" value="1"/>
</dbReference>
<organism evidence="4 5">
    <name type="scientific">Cudoniella acicularis</name>
    <dbReference type="NCBI Taxonomy" id="354080"/>
    <lineage>
        <taxon>Eukaryota</taxon>
        <taxon>Fungi</taxon>
        <taxon>Dikarya</taxon>
        <taxon>Ascomycota</taxon>
        <taxon>Pezizomycotina</taxon>
        <taxon>Leotiomycetes</taxon>
        <taxon>Helotiales</taxon>
        <taxon>Tricladiaceae</taxon>
        <taxon>Cudoniella</taxon>
    </lineage>
</organism>
<evidence type="ECO:0000313" key="4">
    <source>
        <dbReference type="EMBL" id="KAF4636356.1"/>
    </source>
</evidence>
<evidence type="ECO:0000256" key="1">
    <source>
        <dbReference type="SAM" id="MobiDB-lite"/>
    </source>
</evidence>
<dbReference type="PANTHER" id="PTHR10622:SF10">
    <property type="entry name" value="HET DOMAIN-CONTAINING PROTEIN"/>
    <property type="match status" value="1"/>
</dbReference>
<protein>
    <recommendedName>
        <fullName evidence="6">Heterokaryon incompatibility domain-containing protein</fullName>
    </recommendedName>
</protein>
<proteinExistence type="predicted"/>
<gene>
    <name evidence="4" type="ORF">G7Y89_g1720</name>
</gene>
<dbReference type="EMBL" id="JAAMPI010000070">
    <property type="protein sequence ID" value="KAF4636356.1"/>
    <property type="molecule type" value="Genomic_DNA"/>
</dbReference>
<feature type="domain" description="Heterokaryon incompatibility" evidence="2">
    <location>
        <begin position="22"/>
        <end position="124"/>
    </location>
</feature>